<dbReference type="Pfam" id="PF19457">
    <property type="entry name" value="DUF5994"/>
    <property type="match status" value="1"/>
</dbReference>
<dbReference type="EMBL" id="VFMM01000002">
    <property type="protein sequence ID" value="TQJ12399.1"/>
    <property type="molecule type" value="Genomic_DNA"/>
</dbReference>
<dbReference type="Proteomes" id="UP000316298">
    <property type="component" value="Unassembled WGS sequence"/>
</dbReference>
<evidence type="ECO:0000313" key="2">
    <source>
        <dbReference type="EMBL" id="TQJ12399.1"/>
    </source>
</evidence>
<sequence length="178" mass="19040">MVVSLTKPSTPRLRLLPTNVGTPLLDGAWWPRSADPVAELPGLIVAINRSPAGRVGRMLLDATAWDTQPIRLAVAGRVVRLSYRTSRPTDLLVALCGTSGLRVELLTIPPNTPHDIAELSMARAAGADNQLRLQSLVEGMRAHGVDQSSPQHDTWESEGGRLARASSSPDRPGESTAD</sequence>
<dbReference type="AlphaFoldDB" id="A0A542EAR8"/>
<organism evidence="2 3">
    <name type="scientific">Kribbella jejuensis</name>
    <dbReference type="NCBI Taxonomy" id="236068"/>
    <lineage>
        <taxon>Bacteria</taxon>
        <taxon>Bacillati</taxon>
        <taxon>Actinomycetota</taxon>
        <taxon>Actinomycetes</taxon>
        <taxon>Propionibacteriales</taxon>
        <taxon>Kribbellaceae</taxon>
        <taxon>Kribbella</taxon>
    </lineage>
</organism>
<keyword evidence="3" id="KW-1185">Reference proteome</keyword>
<protein>
    <submittedName>
        <fullName evidence="2">Uncharacterized protein</fullName>
    </submittedName>
</protein>
<accession>A0A542EAR8</accession>
<dbReference type="InterPro" id="IPR046036">
    <property type="entry name" value="DUF5994"/>
</dbReference>
<evidence type="ECO:0000256" key="1">
    <source>
        <dbReference type="SAM" id="MobiDB-lite"/>
    </source>
</evidence>
<comment type="caution">
    <text evidence="2">The sequence shown here is derived from an EMBL/GenBank/DDBJ whole genome shotgun (WGS) entry which is preliminary data.</text>
</comment>
<feature type="region of interest" description="Disordered" evidence="1">
    <location>
        <begin position="142"/>
        <end position="178"/>
    </location>
</feature>
<name>A0A542EAR8_9ACTN</name>
<proteinExistence type="predicted"/>
<gene>
    <name evidence="2" type="ORF">FB475_5342</name>
</gene>
<evidence type="ECO:0000313" key="3">
    <source>
        <dbReference type="Proteomes" id="UP000316298"/>
    </source>
</evidence>
<reference evidence="2 3" key="1">
    <citation type="submission" date="2019-06" db="EMBL/GenBank/DDBJ databases">
        <title>Sequencing the genomes of 1000 actinobacteria strains.</title>
        <authorList>
            <person name="Klenk H.-P."/>
        </authorList>
    </citation>
    <scope>NUCLEOTIDE SEQUENCE [LARGE SCALE GENOMIC DNA]</scope>
    <source>
        <strain evidence="2 3">DSM 17305</strain>
    </source>
</reference>